<feature type="region of interest" description="Disordered" evidence="1">
    <location>
        <begin position="147"/>
        <end position="193"/>
    </location>
</feature>
<evidence type="ECO:0000313" key="4">
    <source>
        <dbReference type="Proteomes" id="UP000295636"/>
    </source>
</evidence>
<name>A0A4R5KUX8_9BACL</name>
<comment type="caution">
    <text evidence="3">The sequence shown here is derived from an EMBL/GenBank/DDBJ whole genome shotgun (WGS) entry which is preliminary data.</text>
</comment>
<dbReference type="AlphaFoldDB" id="A0A4R5KUX8"/>
<feature type="compositionally biased region" description="Basic and acidic residues" evidence="1">
    <location>
        <begin position="147"/>
        <end position="169"/>
    </location>
</feature>
<evidence type="ECO:0000256" key="2">
    <source>
        <dbReference type="SAM" id="SignalP"/>
    </source>
</evidence>
<keyword evidence="4" id="KW-1185">Reference proteome</keyword>
<gene>
    <name evidence="3" type="ORF">E1757_06740</name>
</gene>
<accession>A0A4R5KUX8</accession>
<dbReference type="RefSeq" id="WP_133226073.1">
    <property type="nucleotide sequence ID" value="NZ_SMRT01000002.1"/>
</dbReference>
<organism evidence="3 4">
    <name type="scientific">Paenibacillus piri</name>
    <dbReference type="NCBI Taxonomy" id="2547395"/>
    <lineage>
        <taxon>Bacteria</taxon>
        <taxon>Bacillati</taxon>
        <taxon>Bacillota</taxon>
        <taxon>Bacilli</taxon>
        <taxon>Bacillales</taxon>
        <taxon>Paenibacillaceae</taxon>
        <taxon>Paenibacillus</taxon>
    </lineage>
</organism>
<reference evidence="3 4" key="1">
    <citation type="submission" date="2019-03" db="EMBL/GenBank/DDBJ databases">
        <title>This is whole genome sequence of Paenibacillus sp MS74 strain.</title>
        <authorList>
            <person name="Trinh H.N."/>
        </authorList>
    </citation>
    <scope>NUCLEOTIDE SEQUENCE [LARGE SCALE GENOMIC DNA]</scope>
    <source>
        <strain evidence="3 4">MS74</strain>
    </source>
</reference>
<proteinExistence type="predicted"/>
<protein>
    <submittedName>
        <fullName evidence="3">Uncharacterized protein</fullName>
    </submittedName>
</protein>
<dbReference type="OrthoDB" id="2599751at2"/>
<evidence type="ECO:0000313" key="3">
    <source>
        <dbReference type="EMBL" id="TDF99536.1"/>
    </source>
</evidence>
<dbReference type="EMBL" id="SMRT01000002">
    <property type="protein sequence ID" value="TDF99536.1"/>
    <property type="molecule type" value="Genomic_DNA"/>
</dbReference>
<evidence type="ECO:0000256" key="1">
    <source>
        <dbReference type="SAM" id="MobiDB-lite"/>
    </source>
</evidence>
<sequence>MKIVRMSVAGIVMAGLINGCAASATQKPLPVQPVSPASVVERQDDFQSSREKDMVLLFQSLLQMNKRENLKISAAQAESLLPLIKRNSSVGELETSDQKVITALLTEDQKRYVDEFLEETRLRKEQFKELKEQQGISEEERERMIREFLSKRAQERDGQPPPHHNREDGGAPALPGAGAGPVPAGPGGKNIEQQLIDLLEAKLRSRGGGK</sequence>
<keyword evidence="2" id="KW-0732">Signal</keyword>
<dbReference type="Proteomes" id="UP000295636">
    <property type="component" value="Unassembled WGS sequence"/>
</dbReference>
<feature type="signal peptide" evidence="2">
    <location>
        <begin position="1"/>
        <end position="24"/>
    </location>
</feature>
<feature type="chain" id="PRO_5020720482" evidence="2">
    <location>
        <begin position="25"/>
        <end position="210"/>
    </location>
</feature>
<feature type="compositionally biased region" description="Low complexity" evidence="1">
    <location>
        <begin position="170"/>
        <end position="182"/>
    </location>
</feature>